<evidence type="ECO:0000256" key="7">
    <source>
        <dbReference type="ARBA" id="ARBA00023004"/>
    </source>
</evidence>
<dbReference type="Pfam" id="PF13450">
    <property type="entry name" value="NAD_binding_8"/>
    <property type="match status" value="1"/>
</dbReference>
<dbReference type="InterPro" id="IPR017896">
    <property type="entry name" value="4Fe4S_Fe-S-bd"/>
</dbReference>
<dbReference type="Gene3D" id="3.50.50.60">
    <property type="entry name" value="FAD/NAD(P)-binding domain"/>
    <property type="match status" value="1"/>
</dbReference>
<keyword evidence="3" id="KW-0004">4Fe-4S</keyword>
<gene>
    <name evidence="10" type="ORF">EVJ46_05440</name>
</gene>
<protein>
    <submittedName>
        <fullName evidence="10">CoB--CoM heterodisulfide reductase iron-sulfur subunit A family protein</fullName>
    </submittedName>
</protein>
<keyword evidence="7" id="KW-0408">Iron</keyword>
<evidence type="ECO:0000256" key="3">
    <source>
        <dbReference type="ARBA" id="ARBA00022485"/>
    </source>
</evidence>
<dbReference type="InterPro" id="IPR017900">
    <property type="entry name" value="4Fe4S_Fe_S_CS"/>
</dbReference>
<dbReference type="InterPro" id="IPR039650">
    <property type="entry name" value="HdrA-like"/>
</dbReference>
<dbReference type="PANTHER" id="PTHR43498:SF1">
    <property type="entry name" value="COB--COM HETERODISULFIDE REDUCTASE IRON-SULFUR SUBUNIT A"/>
    <property type="match status" value="1"/>
</dbReference>
<name>A0A519BGT3_ACIG2</name>
<keyword evidence="5" id="KW-0285">Flavoprotein</keyword>
<evidence type="ECO:0000259" key="9">
    <source>
        <dbReference type="PROSITE" id="PS51379"/>
    </source>
</evidence>
<dbReference type="GO" id="GO:0016491">
    <property type="term" value="F:oxidoreductase activity"/>
    <property type="evidence" value="ECO:0007669"/>
    <property type="project" value="UniProtKB-KW"/>
</dbReference>
<feature type="domain" description="4Fe-4S ferredoxin-type" evidence="9">
    <location>
        <begin position="151"/>
        <end position="181"/>
    </location>
</feature>
<comment type="caution">
    <text evidence="10">The sequence shown here is derived from an EMBL/GenBank/DDBJ whole genome shotgun (WGS) entry which is preliminary data.</text>
</comment>
<dbReference type="Proteomes" id="UP000316562">
    <property type="component" value="Unassembled WGS sequence"/>
</dbReference>
<reference evidence="10 11" key="1">
    <citation type="journal article" date="2019" name="ISME J.">
        <title>Insights into ecological role of a new deltaproteobacterial order Candidatus Acidulodesulfobacterales by metagenomics and metatranscriptomics.</title>
        <authorList>
            <person name="Tan S."/>
            <person name="Liu J."/>
            <person name="Fang Y."/>
            <person name="Hedlund B.P."/>
            <person name="Lian Z.H."/>
            <person name="Huang L.Y."/>
            <person name="Li J.T."/>
            <person name="Huang L.N."/>
            <person name="Li W.J."/>
            <person name="Jiang H.C."/>
            <person name="Dong H.L."/>
            <person name="Shu W.S."/>
        </authorList>
    </citation>
    <scope>NUCLEOTIDE SEQUENCE [LARGE SCALE GENOMIC DNA]</scope>
    <source>
        <strain evidence="10">AP2</strain>
    </source>
</reference>
<evidence type="ECO:0000313" key="10">
    <source>
        <dbReference type="EMBL" id="RZD16462.1"/>
    </source>
</evidence>
<accession>A0A519BGT3</accession>
<dbReference type="GO" id="GO:0046872">
    <property type="term" value="F:metal ion binding"/>
    <property type="evidence" value="ECO:0007669"/>
    <property type="project" value="UniProtKB-KW"/>
</dbReference>
<sequence>MNEKPVLIIGGGFSGISAALEITESSSKSVIVVEKNPYIGGRVLQMYKYFPKLCPSFCGFEINLRRVKSADESRIKFYVSSEIEEITEIQKNSGETEIVNGDASVQGKISSLPADASAGSRMTAVVDVNVNSNNYGNGSGCVNGYKVKIRQKPQYINDNCTICGECAKVCPENRLNDFNYNMDTQKAIYITNISAYPSKYNIDAEACKFDSCKKCETVCRYDAINFNTKEEIFDIEAESIVMASGWKPYDAEKITNLGFGKYKNVITNVMMERLAADSGPTGGKILRPSDGKEAKNVAFVQCAGSRNENHLPYCSAICCLASLKQSIYLREKNPESNSTIFYIDIRTPGRYEKFYNRASSDERTKFIKGIVANIFEDELSGDLFLEAEDILSGKKIKFRADMVVLAAGMVPNRPAIKTGNVKFAYDANGFLFNQNENLGIFSAGVAKNPTDVYSSVQASTGAALSVLQFSANKRG</sequence>
<dbReference type="PROSITE" id="PS51379">
    <property type="entry name" value="4FE4S_FER_2"/>
    <property type="match status" value="2"/>
</dbReference>
<dbReference type="PANTHER" id="PTHR43498">
    <property type="entry name" value="FERREDOXIN:COB-COM HETERODISULFIDE REDUCTASE SUBUNIT A"/>
    <property type="match status" value="1"/>
</dbReference>
<proteinExistence type="inferred from homology"/>
<dbReference type="InterPro" id="IPR036188">
    <property type="entry name" value="FAD/NAD-bd_sf"/>
</dbReference>
<keyword evidence="8" id="KW-0411">Iron-sulfur</keyword>
<comment type="cofactor">
    <cofactor evidence="1">
        <name>FAD</name>
        <dbReference type="ChEBI" id="CHEBI:57692"/>
    </cofactor>
</comment>
<evidence type="ECO:0000313" key="11">
    <source>
        <dbReference type="Proteomes" id="UP000316562"/>
    </source>
</evidence>
<evidence type="ECO:0000256" key="1">
    <source>
        <dbReference type="ARBA" id="ARBA00001974"/>
    </source>
</evidence>
<evidence type="ECO:0000256" key="8">
    <source>
        <dbReference type="ARBA" id="ARBA00023014"/>
    </source>
</evidence>
<dbReference type="Gene3D" id="3.30.70.3270">
    <property type="match status" value="1"/>
</dbReference>
<keyword evidence="4" id="KW-0479">Metal-binding</keyword>
<evidence type="ECO:0000256" key="5">
    <source>
        <dbReference type="ARBA" id="ARBA00022827"/>
    </source>
</evidence>
<feature type="domain" description="4Fe-4S ferredoxin-type" evidence="9">
    <location>
        <begin position="198"/>
        <end position="229"/>
    </location>
</feature>
<keyword evidence="6" id="KW-0560">Oxidoreductase</keyword>
<organism evidence="10 11">
    <name type="scientific">Acididesulfobacter guangdongensis</name>
    <dbReference type="NCBI Taxonomy" id="2597225"/>
    <lineage>
        <taxon>Bacteria</taxon>
        <taxon>Deltaproteobacteria</taxon>
        <taxon>Candidatus Acidulodesulfobacterales</taxon>
        <taxon>Candidatus Acididesulfobacter</taxon>
    </lineage>
</organism>
<evidence type="ECO:0000256" key="6">
    <source>
        <dbReference type="ARBA" id="ARBA00023002"/>
    </source>
</evidence>
<evidence type="ECO:0000256" key="2">
    <source>
        <dbReference type="ARBA" id="ARBA00006561"/>
    </source>
</evidence>
<comment type="similarity">
    <text evidence="2">Belongs to the HdrA family.</text>
</comment>
<dbReference type="SUPFAM" id="SSF51971">
    <property type="entry name" value="Nucleotide-binding domain"/>
    <property type="match status" value="1"/>
</dbReference>
<dbReference type="EMBL" id="SGBC01000002">
    <property type="protein sequence ID" value="RZD16462.1"/>
    <property type="molecule type" value="Genomic_DNA"/>
</dbReference>
<dbReference type="AlphaFoldDB" id="A0A519BGT3"/>
<evidence type="ECO:0000256" key="4">
    <source>
        <dbReference type="ARBA" id="ARBA00022723"/>
    </source>
</evidence>
<keyword evidence="5" id="KW-0274">FAD</keyword>
<dbReference type="PROSITE" id="PS00198">
    <property type="entry name" value="4FE4S_FER_1"/>
    <property type="match status" value="1"/>
</dbReference>
<dbReference type="GO" id="GO:0051539">
    <property type="term" value="F:4 iron, 4 sulfur cluster binding"/>
    <property type="evidence" value="ECO:0007669"/>
    <property type="project" value="UniProtKB-KW"/>
</dbReference>